<dbReference type="Pfam" id="PF02874">
    <property type="entry name" value="ATP-synt_ab_N"/>
    <property type="match status" value="1"/>
</dbReference>
<evidence type="ECO:0000256" key="1">
    <source>
        <dbReference type="ARBA" id="ARBA00004370"/>
    </source>
</evidence>
<dbReference type="EMBL" id="JARVKF010000024">
    <property type="protein sequence ID" value="KAK9425131.1"/>
    <property type="molecule type" value="Genomic_DNA"/>
</dbReference>
<dbReference type="InterPro" id="IPR000194">
    <property type="entry name" value="ATPase_F1/V1/A1_a/bsu_nucl-bd"/>
</dbReference>
<evidence type="ECO:0000259" key="15">
    <source>
        <dbReference type="Pfam" id="PF02874"/>
    </source>
</evidence>
<reference evidence="16 17" key="1">
    <citation type="journal article" date="2024" name="J. Plant Pathol.">
        <title>Sequence and assembly of the genome of Seiridium unicorne, isolate CBS 538.82, causal agent of cypress canker disease.</title>
        <authorList>
            <person name="Scali E."/>
            <person name="Rocca G.D."/>
            <person name="Danti R."/>
            <person name="Garbelotto M."/>
            <person name="Barberini S."/>
            <person name="Baroncelli R."/>
            <person name="Emiliani G."/>
        </authorList>
    </citation>
    <scope>NUCLEOTIDE SEQUENCE [LARGE SCALE GENOMIC DNA]</scope>
    <source>
        <strain evidence="16 17">BM-138-508</strain>
    </source>
</reference>
<evidence type="ECO:0000256" key="11">
    <source>
        <dbReference type="RuleBase" id="RU000339"/>
    </source>
</evidence>
<keyword evidence="7 11" id="KW-0406">Ion transport</keyword>
<dbReference type="InterPro" id="IPR038376">
    <property type="entry name" value="ATP_synth_asu_C_sf"/>
</dbReference>
<dbReference type="PANTHER" id="PTHR48082:SF2">
    <property type="entry name" value="ATP SYNTHASE SUBUNIT ALPHA, MITOCHONDRIAL"/>
    <property type="match status" value="1"/>
</dbReference>
<proteinExistence type="inferred from homology"/>
<keyword evidence="9 12" id="KW-0139">CF(1)</keyword>
<dbReference type="Pfam" id="PF00006">
    <property type="entry name" value="ATP-synt_ab"/>
    <property type="match status" value="1"/>
</dbReference>
<dbReference type="PROSITE" id="PS00152">
    <property type="entry name" value="ATPASE_ALPHA_BETA"/>
    <property type="match status" value="1"/>
</dbReference>
<keyword evidence="4 12" id="KW-0547">Nucleotide-binding</keyword>
<dbReference type="Pfam" id="PF00306">
    <property type="entry name" value="ATP-synt_ab_C"/>
    <property type="match status" value="1"/>
</dbReference>
<dbReference type="InterPro" id="IPR027417">
    <property type="entry name" value="P-loop_NTPase"/>
</dbReference>
<evidence type="ECO:0000256" key="7">
    <source>
        <dbReference type="ARBA" id="ARBA00023065"/>
    </source>
</evidence>
<dbReference type="InterPro" id="IPR000793">
    <property type="entry name" value="ATP_synth_asu_C"/>
</dbReference>
<dbReference type="Gene3D" id="1.20.150.20">
    <property type="entry name" value="ATP synthase alpha/beta chain, C-terminal domain"/>
    <property type="match status" value="1"/>
</dbReference>
<dbReference type="InterPro" id="IPR005294">
    <property type="entry name" value="ATP_synth_F1_asu"/>
</dbReference>
<dbReference type="PANTHER" id="PTHR48082">
    <property type="entry name" value="ATP SYNTHASE SUBUNIT ALPHA, MITOCHONDRIAL"/>
    <property type="match status" value="1"/>
</dbReference>
<organism evidence="16 17">
    <name type="scientific">Seiridium unicorne</name>
    <dbReference type="NCBI Taxonomy" id="138068"/>
    <lineage>
        <taxon>Eukaryota</taxon>
        <taxon>Fungi</taxon>
        <taxon>Dikarya</taxon>
        <taxon>Ascomycota</taxon>
        <taxon>Pezizomycotina</taxon>
        <taxon>Sordariomycetes</taxon>
        <taxon>Xylariomycetidae</taxon>
        <taxon>Amphisphaeriales</taxon>
        <taxon>Sporocadaceae</taxon>
        <taxon>Seiridium</taxon>
    </lineage>
</organism>
<dbReference type="CDD" id="cd18113">
    <property type="entry name" value="ATP-synt_F1_alpha_C"/>
    <property type="match status" value="1"/>
</dbReference>
<dbReference type="Gene3D" id="3.40.50.300">
    <property type="entry name" value="P-loop containing nucleotide triphosphate hydrolases"/>
    <property type="match status" value="1"/>
</dbReference>
<comment type="similarity">
    <text evidence="2 11">Belongs to the ATPase alpha/beta chains family.</text>
</comment>
<dbReference type="InterPro" id="IPR020003">
    <property type="entry name" value="ATPase_a/bsu_AS"/>
</dbReference>
<dbReference type="NCBIfam" id="NF009884">
    <property type="entry name" value="PRK13343.1"/>
    <property type="match status" value="1"/>
</dbReference>
<sequence length="595" mass="64582">MFRNAVRQSTRAVSAISASGRVLAARNAAPAAFNVQTRSYAEAKASPTEVSSILEQRIRGVSEETNLAETGRVLSVGWSPESGFFIAPNIRQPQQQQHDCTAQHQHGVIIMAGTIRLELGDGIARVHGMANVQAEELVEFASGVKGMCMNLEAGQVGVVLFGSDRLVKEGETVKRTGEIVDVPVGPELLGRVVDALGNPIDGKGPLNTKEKRRAQLKAPGILPRQSVNQPVQTGLKSVDAMVPIGRGQRELIIGDRQTGKTAVALDAILNQKRWNSGNDETKKLYCIYVAVGQKRSTVAQLVKTLEENDAMKYSIIVAATASEAAPLQYIAPFTGSSIGEWFRDTGKHALIIFDDLSKQAVAYRQMSLLLRRPPGREAYPGDVFYLHSRLLERAAKMNDKLGGGSMTALPIIETQGGDVSAYIPTNVISITDGQIFLESELFYKGIRPAINVGLSVSRVGSAAQLKAMKQVAGSLKLFLAQYREVAAFAQFGSDLDASTKQTLSRGERLTELLKQKQYSPMAVNEMVPLIYAGVNGFLDSVPVAKILQWEADFLSHLRTNESDLIATIDKEGSLSKDLEQRLKDVVQSFTKSFVS</sequence>
<dbReference type="Proteomes" id="UP001408356">
    <property type="component" value="Unassembled WGS sequence"/>
</dbReference>
<evidence type="ECO:0000256" key="3">
    <source>
        <dbReference type="ARBA" id="ARBA00022448"/>
    </source>
</evidence>
<dbReference type="CDD" id="cd18116">
    <property type="entry name" value="ATP-synt_F1_alpha_N"/>
    <property type="match status" value="1"/>
</dbReference>
<dbReference type="InterPro" id="IPR033732">
    <property type="entry name" value="ATP_synth_F1_a_nt-bd_dom"/>
</dbReference>
<gene>
    <name evidence="16" type="ORF">SUNI508_03271</name>
</gene>
<keyword evidence="17" id="KW-1185">Reference proteome</keyword>
<evidence type="ECO:0000256" key="9">
    <source>
        <dbReference type="ARBA" id="ARBA00023196"/>
    </source>
</evidence>
<feature type="domain" description="ATPase F1/V1/A1 complex alpha/beta subunit nucleotide-binding" evidence="13">
    <location>
        <begin position="234"/>
        <end position="457"/>
    </location>
</feature>
<feature type="domain" description="ATPase F1/V1/A1 complex alpha/beta subunit N-terminal" evidence="15">
    <location>
        <begin position="118"/>
        <end position="177"/>
    </location>
</feature>
<dbReference type="InterPro" id="IPR023366">
    <property type="entry name" value="ATP_synth_asu-like_sf"/>
</dbReference>
<evidence type="ECO:0000313" key="16">
    <source>
        <dbReference type="EMBL" id="KAK9425131.1"/>
    </source>
</evidence>
<dbReference type="SUPFAM" id="SSF52540">
    <property type="entry name" value="P-loop containing nucleoside triphosphate hydrolases"/>
    <property type="match status" value="1"/>
</dbReference>
<comment type="function">
    <text evidence="12">Produces ATP from ADP in the presence of a proton gradient across the membrane.</text>
</comment>
<keyword evidence="3 11" id="KW-0813">Transport</keyword>
<dbReference type="Gene3D" id="2.40.30.20">
    <property type="match status" value="1"/>
</dbReference>
<feature type="domain" description="ATP synthase alpha subunit C-terminal" evidence="14">
    <location>
        <begin position="464"/>
        <end position="589"/>
    </location>
</feature>
<dbReference type="SUPFAM" id="SSF50615">
    <property type="entry name" value="N-terminal domain of alpha and beta subunits of F1 ATP synthase"/>
    <property type="match status" value="1"/>
</dbReference>
<keyword evidence="6 12" id="KW-0067">ATP-binding</keyword>
<evidence type="ECO:0000256" key="2">
    <source>
        <dbReference type="ARBA" id="ARBA00008936"/>
    </source>
</evidence>
<evidence type="ECO:0000256" key="8">
    <source>
        <dbReference type="ARBA" id="ARBA00023136"/>
    </source>
</evidence>
<evidence type="ECO:0000256" key="12">
    <source>
        <dbReference type="RuleBase" id="RU003551"/>
    </source>
</evidence>
<dbReference type="CDD" id="cd01132">
    <property type="entry name" value="F1-ATPase_alpha_CD"/>
    <property type="match status" value="1"/>
</dbReference>
<dbReference type="HAMAP" id="MF_01346">
    <property type="entry name" value="ATP_synth_alpha_bact"/>
    <property type="match status" value="1"/>
</dbReference>
<evidence type="ECO:0000256" key="6">
    <source>
        <dbReference type="ARBA" id="ARBA00022840"/>
    </source>
</evidence>
<dbReference type="NCBIfam" id="TIGR00962">
    <property type="entry name" value="atpA"/>
    <property type="match status" value="1"/>
</dbReference>
<name>A0ABR2VE87_9PEZI</name>
<dbReference type="InterPro" id="IPR036121">
    <property type="entry name" value="ATPase_F1/V1/A1_a/bsu_N_sf"/>
</dbReference>
<protein>
    <recommendedName>
        <fullName evidence="12">ATP synthase subunit alpha</fullName>
    </recommendedName>
</protein>
<evidence type="ECO:0000259" key="13">
    <source>
        <dbReference type="Pfam" id="PF00006"/>
    </source>
</evidence>
<dbReference type="InterPro" id="IPR004100">
    <property type="entry name" value="ATPase_F1/V1/A1_a/bsu_N"/>
</dbReference>
<keyword evidence="5 11" id="KW-0375">Hydrogen ion transport</keyword>
<evidence type="ECO:0000259" key="14">
    <source>
        <dbReference type="Pfam" id="PF00306"/>
    </source>
</evidence>
<evidence type="ECO:0000256" key="10">
    <source>
        <dbReference type="ARBA" id="ARBA00023310"/>
    </source>
</evidence>
<comment type="caution">
    <text evidence="16">The sequence shown here is derived from an EMBL/GenBank/DDBJ whole genome shotgun (WGS) entry which is preliminary data.</text>
</comment>
<evidence type="ECO:0000256" key="5">
    <source>
        <dbReference type="ARBA" id="ARBA00022781"/>
    </source>
</evidence>
<dbReference type="SUPFAM" id="SSF47917">
    <property type="entry name" value="C-terminal domain of alpha and beta subunits of F1 ATP synthase"/>
    <property type="match status" value="1"/>
</dbReference>
<keyword evidence="8" id="KW-0472">Membrane</keyword>
<accession>A0ABR2VE87</accession>
<evidence type="ECO:0000313" key="17">
    <source>
        <dbReference type="Proteomes" id="UP001408356"/>
    </source>
</evidence>
<keyword evidence="10 12" id="KW-0066">ATP synthesis</keyword>
<evidence type="ECO:0000256" key="4">
    <source>
        <dbReference type="ARBA" id="ARBA00022741"/>
    </source>
</evidence>
<comment type="subcellular location">
    <subcellularLocation>
        <location evidence="1">Membrane</location>
    </subcellularLocation>
</comment>